<sequence>MIKVFIDGSQGTTGLRLKDRLMERNDIQILSISEEERKSLPARAQKVAEADVAFLCLPDVASRELMETVSDTDTKIIDTSTAFRCDDRWAYGFPELGISFLEKIRNGSRISVPGCHASGSIAVIAPMVKMGLVSPNETLTITSLTGYSGGGKKMIAEYEGPHDREVDAPRIYALGQTHKHLPEIKKYTGLVSLPIFLPIVAPYYSGMLVTVGIENRDHLKLAEIRQGYREFFGPSSFISVAEEEENPSMLGSNTLSGKDSMRLFICGNLDRITVSAQFDNLGKGASGAALESMNIALGLDPTTGLSL</sequence>
<evidence type="ECO:0000313" key="7">
    <source>
        <dbReference type="EMBL" id="MBS5519574.1"/>
    </source>
</evidence>
<dbReference type="SUPFAM" id="SSF51735">
    <property type="entry name" value="NAD(P)-binding Rossmann-fold domains"/>
    <property type="match status" value="1"/>
</dbReference>
<dbReference type="NCBIfam" id="TIGR01851">
    <property type="entry name" value="argC_other"/>
    <property type="match status" value="1"/>
</dbReference>
<evidence type="ECO:0000256" key="5">
    <source>
        <dbReference type="ARBA" id="ARBA00023002"/>
    </source>
</evidence>
<dbReference type="Pfam" id="PF01118">
    <property type="entry name" value="Semialdhyde_dh"/>
    <property type="match status" value="1"/>
</dbReference>
<gene>
    <name evidence="7" type="primary">argC</name>
    <name evidence="7" type="ORF">KHX13_04465</name>
</gene>
<keyword evidence="2" id="KW-0055">Arginine biosynthesis</keyword>
<feature type="domain" description="Semialdehyde dehydrogenase NAD-binding" evidence="6">
    <location>
        <begin position="3"/>
        <end position="104"/>
    </location>
</feature>
<reference evidence="7" key="1">
    <citation type="submission" date="2021-02" db="EMBL/GenBank/DDBJ databases">
        <title>Infant gut strain persistence is associated with maternal origin, phylogeny, and functional potential including surface adhesion and iron acquisition.</title>
        <authorList>
            <person name="Lou Y.C."/>
        </authorList>
    </citation>
    <scope>NUCLEOTIDE SEQUENCE</scope>
    <source>
        <strain evidence="7">L3_106_000M1_dasL3_106_000M1_concoct_15</strain>
    </source>
</reference>
<dbReference type="GO" id="GO:0003942">
    <property type="term" value="F:N-acetyl-gamma-glutamyl-phosphate reductase activity"/>
    <property type="evidence" value="ECO:0007669"/>
    <property type="project" value="UniProtKB-EC"/>
</dbReference>
<dbReference type="SMART" id="SM00859">
    <property type="entry name" value="Semialdhyde_dh"/>
    <property type="match status" value="1"/>
</dbReference>
<dbReference type="EMBL" id="JAGZCZ010000005">
    <property type="protein sequence ID" value="MBS5519574.1"/>
    <property type="molecule type" value="Genomic_DNA"/>
</dbReference>
<evidence type="ECO:0000256" key="2">
    <source>
        <dbReference type="ARBA" id="ARBA00022571"/>
    </source>
</evidence>
<dbReference type="PANTHER" id="PTHR32338">
    <property type="entry name" value="N-ACETYL-GAMMA-GLUTAMYL-PHOSPHATE REDUCTASE, CHLOROPLASTIC-RELATED-RELATED"/>
    <property type="match status" value="1"/>
</dbReference>
<dbReference type="EC" id="1.2.1.38" evidence="7"/>
<comment type="caution">
    <text evidence="7">The sequence shown here is derived from an EMBL/GenBank/DDBJ whole genome shotgun (WGS) entry which is preliminary data.</text>
</comment>
<dbReference type="GO" id="GO:0005737">
    <property type="term" value="C:cytoplasm"/>
    <property type="evidence" value="ECO:0007669"/>
    <property type="project" value="InterPro"/>
</dbReference>
<dbReference type="SUPFAM" id="SSF55347">
    <property type="entry name" value="Glyceraldehyde-3-phosphate dehydrogenase-like, C-terminal domain"/>
    <property type="match status" value="1"/>
</dbReference>
<dbReference type="GO" id="GO:0051287">
    <property type="term" value="F:NAD binding"/>
    <property type="evidence" value="ECO:0007669"/>
    <property type="project" value="InterPro"/>
</dbReference>
<dbReference type="PANTHER" id="PTHR32338:SF10">
    <property type="entry name" value="N-ACETYL-GAMMA-GLUTAMYL-PHOSPHATE REDUCTASE, CHLOROPLASTIC-RELATED"/>
    <property type="match status" value="1"/>
</dbReference>
<evidence type="ECO:0000313" key="8">
    <source>
        <dbReference type="Proteomes" id="UP000754226"/>
    </source>
</evidence>
<dbReference type="InterPro" id="IPR000534">
    <property type="entry name" value="Semialdehyde_DH_NAD-bd"/>
</dbReference>
<keyword evidence="4" id="KW-0521">NADP</keyword>
<dbReference type="AlphaFoldDB" id="A0A943I279"/>
<organism evidence="7 8">
    <name type="scientific">Acidaminococcus intestini</name>
    <dbReference type="NCBI Taxonomy" id="187327"/>
    <lineage>
        <taxon>Bacteria</taxon>
        <taxon>Bacillati</taxon>
        <taxon>Bacillota</taxon>
        <taxon>Negativicutes</taxon>
        <taxon>Acidaminococcales</taxon>
        <taxon>Acidaminococcaceae</taxon>
        <taxon>Acidaminococcus</taxon>
    </lineage>
</organism>
<evidence type="ECO:0000256" key="3">
    <source>
        <dbReference type="ARBA" id="ARBA00022605"/>
    </source>
</evidence>
<dbReference type="InterPro" id="IPR058924">
    <property type="entry name" value="AGPR_dimerisation_dom"/>
</dbReference>
<dbReference type="InterPro" id="IPR036291">
    <property type="entry name" value="NAD(P)-bd_dom_sf"/>
</dbReference>
<evidence type="ECO:0000256" key="4">
    <source>
        <dbReference type="ARBA" id="ARBA00022857"/>
    </source>
</evidence>
<dbReference type="Gene3D" id="3.40.50.720">
    <property type="entry name" value="NAD(P)-binding Rossmann-like Domain"/>
    <property type="match status" value="1"/>
</dbReference>
<keyword evidence="5 7" id="KW-0560">Oxidoreductase</keyword>
<keyword evidence="3" id="KW-0028">Amino-acid biosynthesis</keyword>
<name>A0A943I279_9FIRM</name>
<evidence type="ECO:0000259" key="6">
    <source>
        <dbReference type="SMART" id="SM00859"/>
    </source>
</evidence>
<dbReference type="Pfam" id="PF22698">
    <property type="entry name" value="Semialdhyde_dhC_1"/>
    <property type="match status" value="1"/>
</dbReference>
<dbReference type="Gene3D" id="3.30.360.10">
    <property type="entry name" value="Dihydrodipicolinate Reductase, domain 2"/>
    <property type="match status" value="1"/>
</dbReference>
<dbReference type="GO" id="GO:0006526">
    <property type="term" value="P:L-arginine biosynthetic process"/>
    <property type="evidence" value="ECO:0007669"/>
    <property type="project" value="UniProtKB-KW"/>
</dbReference>
<protein>
    <submittedName>
        <fullName evidence="7">N-acetyl-gamma-glutamyl-phosphate reductase</fullName>
        <ecNumber evidence="7">1.2.1.38</ecNumber>
    </submittedName>
</protein>
<proteinExistence type="predicted"/>
<evidence type="ECO:0000256" key="1">
    <source>
        <dbReference type="ARBA" id="ARBA00022490"/>
    </source>
</evidence>
<dbReference type="CDD" id="cd23935">
    <property type="entry name" value="AGPR_2_C"/>
    <property type="match status" value="1"/>
</dbReference>
<dbReference type="InterPro" id="IPR050085">
    <property type="entry name" value="AGPR"/>
</dbReference>
<keyword evidence="1" id="KW-0963">Cytoplasm</keyword>
<accession>A0A943I279</accession>
<dbReference type="InterPro" id="IPR010136">
    <property type="entry name" value="AGPR_type-2"/>
</dbReference>
<dbReference type="Proteomes" id="UP000754226">
    <property type="component" value="Unassembled WGS sequence"/>
</dbReference>